<dbReference type="RefSeq" id="WP_045993663.1">
    <property type="nucleotide sequence ID" value="NZ_CP098827.1"/>
</dbReference>
<sequence length="271" mass="29255">MKVSYNELQGLCRKAFQAMGFEDGDASDAADMVAWMQLYELGGLAALGRGLDFLLADQGERPPELVYSDGDLAVLDSHGASVLKSSTLALELGFAKARARGLAVIKIRHCHNRQLIMGYLARLAGRGMNVTAFWRNAQAPDGEARTAGAEQAAATPLIEQVVGFRAGSSVPEIRVYAVHEVPEENEPNDGVTLIMANHVDLLPSLRSEYQLDLLARHQESDLLACRERAMQQGIEVDDGLWAQLKALATRLLVESTEASRSGAGAGTHDND</sequence>
<name>A0AAU7KGK1_9GAMM</name>
<reference evidence="1" key="1">
    <citation type="submission" date="2022-06" db="EMBL/GenBank/DDBJ databases">
        <title>A novel DMS-producing enzyme.</title>
        <authorList>
            <person name="Zhang Y."/>
        </authorList>
    </citation>
    <scope>NUCLEOTIDE SEQUENCE</scope>
    <source>
        <strain evidence="1">RT37</strain>
    </source>
</reference>
<gene>
    <name evidence="1" type="ORF">NFG58_18825</name>
</gene>
<dbReference type="EMBL" id="CP098827">
    <property type="protein sequence ID" value="XBO70635.1"/>
    <property type="molecule type" value="Genomic_DNA"/>
</dbReference>
<dbReference type="InterPro" id="IPR022201">
    <property type="entry name" value="DUF3726"/>
</dbReference>
<organism evidence="1">
    <name type="scientific">Halomonas sp. RT37</name>
    <dbReference type="NCBI Taxonomy" id="2950872"/>
    <lineage>
        <taxon>Bacteria</taxon>
        <taxon>Pseudomonadati</taxon>
        <taxon>Pseudomonadota</taxon>
        <taxon>Gammaproteobacteria</taxon>
        <taxon>Oceanospirillales</taxon>
        <taxon>Halomonadaceae</taxon>
        <taxon>Halomonas</taxon>
    </lineage>
</organism>
<evidence type="ECO:0000313" key="1">
    <source>
        <dbReference type="EMBL" id="XBO70635.1"/>
    </source>
</evidence>
<accession>A0AAU7KGK1</accession>
<proteinExistence type="predicted"/>
<dbReference type="Pfam" id="PF12525">
    <property type="entry name" value="DUF3726"/>
    <property type="match status" value="1"/>
</dbReference>
<protein>
    <submittedName>
        <fullName evidence="1">DUF3726 domain-containing protein</fullName>
    </submittedName>
</protein>
<dbReference type="AlphaFoldDB" id="A0AAU7KGK1"/>
<dbReference type="InterPro" id="IPR036111">
    <property type="entry name" value="Mal/L-sulfo/L-lacto_DH-like_sf"/>
</dbReference>
<dbReference type="SUPFAM" id="SSF89733">
    <property type="entry name" value="L-sulfolactate dehydrogenase-like"/>
    <property type="match status" value="1"/>
</dbReference>
<dbReference type="GO" id="GO:0016491">
    <property type="term" value="F:oxidoreductase activity"/>
    <property type="evidence" value="ECO:0007669"/>
    <property type="project" value="InterPro"/>
</dbReference>